<name>A0AAJ3TU85_9MYCO</name>
<reference evidence="2 3" key="1">
    <citation type="submission" date="2016-01" db="EMBL/GenBank/DDBJ databases">
        <title>The new phylogeny of the genus Mycobacterium.</title>
        <authorList>
            <person name="Tarcisio F."/>
            <person name="Conor M."/>
            <person name="Antonella G."/>
            <person name="Elisabetta G."/>
            <person name="Giulia F.S."/>
            <person name="Sara T."/>
            <person name="Anna F."/>
            <person name="Clotilde B."/>
            <person name="Roberto B."/>
            <person name="Veronica D.S."/>
            <person name="Fabio R."/>
            <person name="Monica P."/>
            <person name="Olivier J."/>
            <person name="Enrico T."/>
            <person name="Nicola S."/>
        </authorList>
    </citation>
    <scope>NUCLEOTIDE SEQUENCE [LARGE SCALE GENOMIC DNA]</scope>
    <source>
        <strain evidence="2 3">DSM 44616</strain>
    </source>
</reference>
<protein>
    <submittedName>
        <fullName evidence="2">Uncharacterized protein</fullName>
    </submittedName>
</protein>
<keyword evidence="1" id="KW-0812">Transmembrane</keyword>
<accession>A0AAJ3TU85</accession>
<dbReference type="EMBL" id="LQPR01000041">
    <property type="protein sequence ID" value="ORW70168.1"/>
    <property type="molecule type" value="Genomic_DNA"/>
</dbReference>
<keyword evidence="1" id="KW-1133">Transmembrane helix</keyword>
<sequence length="309" mass="32939">MEAAKVAPAAAIDAANPPPLRGDTDFSGQVQAAVRINADHDDEAYRPRHWDYVDYDEYHRPSFYNPTATDMSFRYFYGGDYRTVFVPAGGRIVLNIETPGVFPFTAVAGAYVTVGSFDGGAWLPPAGWIGPPPVDWVPWQPVTYTGVPVDFANAGQNVLVDRVTMVGHDDSLPAGQQDVFMLNDSTLARGEVTPGPAGAPPQVTLQQTQPLPGVGPWDNGQQYVNTAVQKPPLPSGNHVAWVVGGLAAVLALLGAMAAWIWRHPRGEHAFASAPTELLDQQPPDDWIPSGGPIDIGAQATELRPVASGG</sequence>
<keyword evidence="1" id="KW-0472">Membrane</keyword>
<organism evidence="2 3">
    <name type="scientific">Mycobacterium saskatchewanense</name>
    <dbReference type="NCBI Taxonomy" id="220927"/>
    <lineage>
        <taxon>Bacteria</taxon>
        <taxon>Bacillati</taxon>
        <taxon>Actinomycetota</taxon>
        <taxon>Actinomycetes</taxon>
        <taxon>Mycobacteriales</taxon>
        <taxon>Mycobacteriaceae</taxon>
        <taxon>Mycobacterium</taxon>
        <taxon>Mycobacterium simiae complex</taxon>
    </lineage>
</organism>
<keyword evidence="3" id="KW-1185">Reference proteome</keyword>
<dbReference type="Proteomes" id="UP000193387">
    <property type="component" value="Unassembled WGS sequence"/>
</dbReference>
<proteinExistence type="predicted"/>
<evidence type="ECO:0000313" key="2">
    <source>
        <dbReference type="EMBL" id="ORW70168.1"/>
    </source>
</evidence>
<gene>
    <name evidence="2" type="ORF">AWC23_18515</name>
</gene>
<evidence type="ECO:0000256" key="1">
    <source>
        <dbReference type="SAM" id="Phobius"/>
    </source>
</evidence>
<feature type="transmembrane region" description="Helical" evidence="1">
    <location>
        <begin position="239"/>
        <end position="261"/>
    </location>
</feature>
<dbReference type="AlphaFoldDB" id="A0AAJ3TU85"/>
<comment type="caution">
    <text evidence="2">The sequence shown here is derived from an EMBL/GenBank/DDBJ whole genome shotgun (WGS) entry which is preliminary data.</text>
</comment>
<evidence type="ECO:0000313" key="3">
    <source>
        <dbReference type="Proteomes" id="UP000193387"/>
    </source>
</evidence>